<evidence type="ECO:0000313" key="8">
    <source>
        <dbReference type="Proteomes" id="UP000260665"/>
    </source>
</evidence>
<feature type="transmembrane region" description="Helical" evidence="5">
    <location>
        <begin position="270"/>
        <end position="290"/>
    </location>
</feature>
<evidence type="ECO:0000256" key="4">
    <source>
        <dbReference type="ARBA" id="ARBA00023136"/>
    </source>
</evidence>
<keyword evidence="4 5" id="KW-0472">Membrane</keyword>
<dbReference type="AlphaFoldDB" id="A0A3E1RIE1"/>
<evidence type="ECO:0000256" key="1">
    <source>
        <dbReference type="ARBA" id="ARBA00004141"/>
    </source>
</evidence>
<name>A0A3E1RIE1_9BURK</name>
<feature type="transmembrane region" description="Helical" evidence="5">
    <location>
        <begin position="209"/>
        <end position="231"/>
    </location>
</feature>
<feature type="transmembrane region" description="Helical" evidence="5">
    <location>
        <begin position="151"/>
        <end position="173"/>
    </location>
</feature>
<evidence type="ECO:0000313" key="7">
    <source>
        <dbReference type="EMBL" id="RFO98762.1"/>
    </source>
</evidence>
<feature type="domain" description="EamA" evidence="6">
    <location>
        <begin position="15"/>
        <end position="141"/>
    </location>
</feature>
<proteinExistence type="predicted"/>
<keyword evidence="2 5" id="KW-0812">Transmembrane</keyword>
<dbReference type="Pfam" id="PF00892">
    <property type="entry name" value="EamA"/>
    <property type="match status" value="2"/>
</dbReference>
<dbReference type="GO" id="GO:0016020">
    <property type="term" value="C:membrane"/>
    <property type="evidence" value="ECO:0007669"/>
    <property type="project" value="UniProtKB-SubCell"/>
</dbReference>
<evidence type="ECO:0000256" key="3">
    <source>
        <dbReference type="ARBA" id="ARBA00022989"/>
    </source>
</evidence>
<evidence type="ECO:0000256" key="2">
    <source>
        <dbReference type="ARBA" id="ARBA00022692"/>
    </source>
</evidence>
<gene>
    <name evidence="7" type="ORF">DIC66_02475</name>
</gene>
<reference evidence="7 8" key="1">
    <citation type="submission" date="2018-05" db="EMBL/GenBank/DDBJ databases">
        <title>Rhodoferax soyangensis sp.nov., isolated from an oligotrophic freshwater lake.</title>
        <authorList>
            <person name="Park M."/>
        </authorList>
    </citation>
    <scope>NUCLEOTIDE SEQUENCE [LARGE SCALE GENOMIC DNA]</scope>
    <source>
        <strain evidence="7 8">IMCC26218</strain>
    </source>
</reference>
<feature type="transmembrane region" description="Helical" evidence="5">
    <location>
        <begin position="243"/>
        <end position="264"/>
    </location>
</feature>
<keyword evidence="3 5" id="KW-1133">Transmembrane helix</keyword>
<feature type="transmembrane region" description="Helical" evidence="5">
    <location>
        <begin position="96"/>
        <end position="116"/>
    </location>
</feature>
<sequence>MQENANVKAKYFFQLVALSALWGASFMLTRIAAPALGPNLAAGLRMVLATGMLSLIMWRLQTPWPWQHWRELFLLGLLAVAGPHILYARSSLELPAGYGALLTVTSVLFGAFASAWLKEEALSAPKMLGCLLGFVGAALVVRLGPVEPTHALVIAALTCMGGAAISGVSTPFLKKAIARMEPLQITAGMHAAAVVLMLPGAAYDLPRAHVTWGALAAVTLMGLLTSGLAYWMYLRIMRHVPPMAALSSTFLSTGFGVLWAVLLLGEPTSAAMVAGGGLILLACLLVMGLNPMQWSLQIWRGWRGG</sequence>
<feature type="transmembrane region" description="Helical" evidence="5">
    <location>
        <begin position="12"/>
        <end position="33"/>
    </location>
</feature>
<comment type="subcellular location">
    <subcellularLocation>
        <location evidence="1">Membrane</location>
        <topology evidence="1">Multi-pass membrane protein</topology>
    </subcellularLocation>
</comment>
<dbReference type="InterPro" id="IPR037185">
    <property type="entry name" value="EmrE-like"/>
</dbReference>
<feature type="transmembrane region" description="Helical" evidence="5">
    <location>
        <begin position="128"/>
        <end position="145"/>
    </location>
</feature>
<keyword evidence="8" id="KW-1185">Reference proteome</keyword>
<evidence type="ECO:0000259" key="6">
    <source>
        <dbReference type="Pfam" id="PF00892"/>
    </source>
</evidence>
<dbReference type="SUPFAM" id="SSF103481">
    <property type="entry name" value="Multidrug resistance efflux transporter EmrE"/>
    <property type="match status" value="2"/>
</dbReference>
<dbReference type="PANTHER" id="PTHR32322:SF9">
    <property type="entry name" value="AMINO-ACID METABOLITE EFFLUX PUMP-RELATED"/>
    <property type="match status" value="1"/>
</dbReference>
<dbReference type="PANTHER" id="PTHR32322">
    <property type="entry name" value="INNER MEMBRANE TRANSPORTER"/>
    <property type="match status" value="1"/>
</dbReference>
<feature type="transmembrane region" description="Helical" evidence="5">
    <location>
        <begin position="72"/>
        <end position="90"/>
    </location>
</feature>
<dbReference type="InterPro" id="IPR000620">
    <property type="entry name" value="EamA_dom"/>
</dbReference>
<accession>A0A3E1RIE1</accession>
<feature type="transmembrane region" description="Helical" evidence="5">
    <location>
        <begin position="185"/>
        <end position="203"/>
    </location>
</feature>
<feature type="domain" description="EamA" evidence="6">
    <location>
        <begin position="155"/>
        <end position="287"/>
    </location>
</feature>
<evidence type="ECO:0000256" key="5">
    <source>
        <dbReference type="SAM" id="Phobius"/>
    </source>
</evidence>
<dbReference type="EMBL" id="QFZK01000001">
    <property type="protein sequence ID" value="RFO98762.1"/>
    <property type="molecule type" value="Genomic_DNA"/>
</dbReference>
<feature type="transmembrane region" description="Helical" evidence="5">
    <location>
        <begin position="39"/>
        <end position="60"/>
    </location>
</feature>
<protein>
    <submittedName>
        <fullName evidence="7">Permease</fullName>
    </submittedName>
</protein>
<dbReference type="InterPro" id="IPR050638">
    <property type="entry name" value="AA-Vitamin_Transporters"/>
</dbReference>
<dbReference type="Proteomes" id="UP000260665">
    <property type="component" value="Unassembled WGS sequence"/>
</dbReference>
<dbReference type="OrthoDB" id="9810556at2"/>
<organism evidence="7 8">
    <name type="scientific">Rhodoferax lacus</name>
    <dbReference type="NCBI Taxonomy" id="2184758"/>
    <lineage>
        <taxon>Bacteria</taxon>
        <taxon>Pseudomonadati</taxon>
        <taxon>Pseudomonadota</taxon>
        <taxon>Betaproteobacteria</taxon>
        <taxon>Burkholderiales</taxon>
        <taxon>Comamonadaceae</taxon>
        <taxon>Rhodoferax</taxon>
    </lineage>
</organism>
<comment type="caution">
    <text evidence="7">The sequence shown here is derived from an EMBL/GenBank/DDBJ whole genome shotgun (WGS) entry which is preliminary data.</text>
</comment>